<dbReference type="Proteomes" id="UP001157167">
    <property type="component" value="Unassembled WGS sequence"/>
</dbReference>
<accession>A0ABQ6F757</accession>
<evidence type="ECO:0000313" key="1">
    <source>
        <dbReference type="EMBL" id="GLT21393.1"/>
    </source>
</evidence>
<evidence type="ECO:0008006" key="3">
    <source>
        <dbReference type="Google" id="ProtNLM"/>
    </source>
</evidence>
<proteinExistence type="predicted"/>
<evidence type="ECO:0000313" key="2">
    <source>
        <dbReference type="Proteomes" id="UP001157167"/>
    </source>
</evidence>
<protein>
    <recommendedName>
        <fullName evidence="3">PqqD family protein</fullName>
    </recommendedName>
</protein>
<reference evidence="2" key="1">
    <citation type="journal article" date="2019" name="Int. J. Syst. Evol. Microbiol.">
        <title>The Global Catalogue of Microorganisms (GCM) 10K type strain sequencing project: providing services to taxonomists for standard genome sequencing and annotation.</title>
        <authorList>
            <consortium name="The Broad Institute Genomics Platform"/>
            <consortium name="The Broad Institute Genome Sequencing Center for Infectious Disease"/>
            <person name="Wu L."/>
            <person name="Ma J."/>
        </authorList>
    </citation>
    <scope>NUCLEOTIDE SEQUENCE [LARGE SCALE GENOMIC DNA]</scope>
    <source>
        <strain evidence="2">NBRC 102407</strain>
    </source>
</reference>
<organism evidence="1 2">
    <name type="scientific">Zoogloea oryzae</name>
    <dbReference type="NCBI Taxonomy" id="310767"/>
    <lineage>
        <taxon>Bacteria</taxon>
        <taxon>Pseudomonadati</taxon>
        <taxon>Pseudomonadota</taxon>
        <taxon>Betaproteobacteria</taxon>
        <taxon>Rhodocyclales</taxon>
        <taxon>Zoogloeaceae</taxon>
        <taxon>Zoogloea</taxon>
    </lineage>
</organism>
<comment type="caution">
    <text evidence="1">The sequence shown here is derived from an EMBL/GenBank/DDBJ whole genome shotgun (WGS) entry which is preliminary data.</text>
</comment>
<gene>
    <name evidence="1" type="ORF">GCM10007933_08450</name>
</gene>
<keyword evidence="2" id="KW-1185">Reference proteome</keyword>
<dbReference type="EMBL" id="BSPX01000007">
    <property type="protein sequence ID" value="GLT21393.1"/>
    <property type="molecule type" value="Genomic_DNA"/>
</dbReference>
<name>A0ABQ6F757_9RHOO</name>
<sequence>MLSAGAQYIASETLFEGLAEVRWKEVDEGWVRYDPSAGETLLLAPVTRFVLDQLAVPGHSLNADDLVAAVLREEPEAAPEACREFVAVALEALLGARLIRAQSSPRLENP</sequence>